<gene>
    <name evidence="6" type="ORF">GCM10011501_23740</name>
</gene>
<dbReference type="Gene3D" id="1.20.120.30">
    <property type="entry name" value="Aspartate receptor, ligand-binding domain"/>
    <property type="match status" value="1"/>
</dbReference>
<evidence type="ECO:0000259" key="5">
    <source>
        <dbReference type="PROSITE" id="PS50111"/>
    </source>
</evidence>
<evidence type="ECO:0000313" key="7">
    <source>
        <dbReference type="Proteomes" id="UP000626370"/>
    </source>
</evidence>
<comment type="subcellular location">
    <subcellularLocation>
        <location evidence="1">Membrane</location>
    </subcellularLocation>
</comment>
<dbReference type="InterPro" id="IPR004089">
    <property type="entry name" value="MCPsignal_dom"/>
</dbReference>
<keyword evidence="2 3" id="KW-0807">Transducer</keyword>
<keyword evidence="7" id="KW-1185">Reference proteome</keyword>
<accession>A0ABQ3IUS9</accession>
<proteinExistence type="predicted"/>
<dbReference type="Pfam" id="PF13682">
    <property type="entry name" value="CZB"/>
    <property type="match status" value="1"/>
</dbReference>
<protein>
    <submittedName>
        <fullName evidence="6">Chemotaxis protein</fullName>
    </submittedName>
</protein>
<feature type="domain" description="Methyl-accepting transducer" evidence="5">
    <location>
        <begin position="49"/>
        <end position="250"/>
    </location>
</feature>
<organism evidence="6 7">
    <name type="scientific">Thalassotalea profundi</name>
    <dbReference type="NCBI Taxonomy" id="2036687"/>
    <lineage>
        <taxon>Bacteria</taxon>
        <taxon>Pseudomonadati</taxon>
        <taxon>Pseudomonadota</taxon>
        <taxon>Gammaproteobacteria</taxon>
        <taxon>Alteromonadales</taxon>
        <taxon>Colwelliaceae</taxon>
        <taxon>Thalassotalea</taxon>
    </lineage>
</organism>
<dbReference type="EMBL" id="BNAH01000009">
    <property type="protein sequence ID" value="GHE93602.1"/>
    <property type="molecule type" value="Genomic_DNA"/>
</dbReference>
<evidence type="ECO:0000256" key="2">
    <source>
        <dbReference type="ARBA" id="ARBA00023224"/>
    </source>
</evidence>
<evidence type="ECO:0000256" key="4">
    <source>
        <dbReference type="SAM" id="Coils"/>
    </source>
</evidence>
<evidence type="ECO:0000256" key="1">
    <source>
        <dbReference type="ARBA" id="ARBA00004370"/>
    </source>
</evidence>
<reference evidence="7" key="1">
    <citation type="journal article" date="2019" name="Int. J. Syst. Evol. Microbiol.">
        <title>The Global Catalogue of Microorganisms (GCM) 10K type strain sequencing project: providing services to taxonomists for standard genome sequencing and annotation.</title>
        <authorList>
            <consortium name="The Broad Institute Genomics Platform"/>
            <consortium name="The Broad Institute Genome Sequencing Center for Infectious Disease"/>
            <person name="Wu L."/>
            <person name="Ma J."/>
        </authorList>
    </citation>
    <scope>NUCLEOTIDE SEQUENCE [LARGE SCALE GENOMIC DNA]</scope>
    <source>
        <strain evidence="7">CGMCC 1.15922</strain>
    </source>
</reference>
<comment type="caution">
    <text evidence="6">The sequence shown here is derived from an EMBL/GenBank/DDBJ whole genome shotgun (WGS) entry which is preliminary data.</text>
</comment>
<dbReference type="Gene3D" id="6.10.250.3200">
    <property type="match status" value="1"/>
</dbReference>
<sequence length="360" mass="39458">MYPFSTIKKLESKIAELEGQLAEHQEMNSALVESNQTLSLELEKTSSHQESDQQKRLLQCAVQGLIQVNGIRESVYHSFNHIEEESQSIDLINELFDLSSESLKSIVAGMGELSKNMGGMTENISGLSKMADSINTFVTTIANISNQTNLLALNAAIEAARAGEAGRGFSVVADEVRSLANNTNDSANEVSDLVKEIISTTGHTVDSVSHIQTTNDDLSDGVGKLQGDYQSIVKRCNSMKSTISEAAKQTFIQTVKLDHVVWKGDIYSVILGESHKRVEDFADHRSCRLGQWCQSTGADLYGNNNIFQQLDTPHASVHRNGVEALALYLSGDIDSAINHLEKMEHDSERLMALLDRLSAT</sequence>
<dbReference type="SMART" id="SM00283">
    <property type="entry name" value="MA"/>
    <property type="match status" value="1"/>
</dbReference>
<keyword evidence="4" id="KW-0175">Coiled coil</keyword>
<dbReference type="PANTHER" id="PTHR32089:SF112">
    <property type="entry name" value="LYSOZYME-LIKE PROTEIN-RELATED"/>
    <property type="match status" value="1"/>
</dbReference>
<dbReference type="RefSeq" id="WP_189378476.1">
    <property type="nucleotide sequence ID" value="NZ_BNAH01000009.1"/>
</dbReference>
<name>A0ABQ3IUS9_9GAMM</name>
<dbReference type="Proteomes" id="UP000626370">
    <property type="component" value="Unassembled WGS sequence"/>
</dbReference>
<dbReference type="SUPFAM" id="SSF58104">
    <property type="entry name" value="Methyl-accepting chemotaxis protein (MCP) signaling domain"/>
    <property type="match status" value="1"/>
</dbReference>
<dbReference type="Pfam" id="PF00015">
    <property type="entry name" value="MCPsignal"/>
    <property type="match status" value="1"/>
</dbReference>
<dbReference type="PROSITE" id="PS50111">
    <property type="entry name" value="CHEMOTAXIS_TRANSDUC_2"/>
    <property type="match status" value="1"/>
</dbReference>
<dbReference type="PANTHER" id="PTHR32089">
    <property type="entry name" value="METHYL-ACCEPTING CHEMOTAXIS PROTEIN MCPB"/>
    <property type="match status" value="1"/>
</dbReference>
<evidence type="ECO:0000256" key="3">
    <source>
        <dbReference type="PROSITE-ProRule" id="PRU00284"/>
    </source>
</evidence>
<dbReference type="InterPro" id="IPR025991">
    <property type="entry name" value="Chemoreceptor_zinc-bind_dom"/>
</dbReference>
<evidence type="ECO:0000313" key="6">
    <source>
        <dbReference type="EMBL" id="GHE93602.1"/>
    </source>
</evidence>
<feature type="coiled-coil region" evidence="4">
    <location>
        <begin position="7"/>
        <end position="34"/>
    </location>
</feature>